<proteinExistence type="predicted"/>
<evidence type="ECO:0000313" key="2">
    <source>
        <dbReference type="Proteomes" id="UP000004079"/>
    </source>
</evidence>
<dbReference type="EMBL" id="ACUZ02000031">
    <property type="protein sequence ID" value="EFB31863.1"/>
    <property type="molecule type" value="Genomic_DNA"/>
</dbReference>
<protein>
    <submittedName>
        <fullName evidence="1">Uncharacterized protein</fullName>
    </submittedName>
</protein>
<gene>
    <name evidence="1" type="ORF">HMPREF0971_01612</name>
</gene>
<dbReference type="HOGENOM" id="CLU_3161820_0_0_10"/>
<sequence>QAGYISGKQSLQFNPFGRWLPTSGFRTAKHLMQLLLGKGEKLINAFPT</sequence>
<dbReference type="AlphaFoldDB" id="D1QRK6"/>
<accession>D1QRK6</accession>
<reference evidence="1 2" key="1">
    <citation type="submission" date="2009-11" db="EMBL/GenBank/DDBJ databases">
        <authorList>
            <person name="Weinstock G."/>
            <person name="Sodergren E."/>
            <person name="Clifton S."/>
            <person name="Fulton L."/>
            <person name="Fulton B."/>
            <person name="Courtney L."/>
            <person name="Fronick C."/>
            <person name="Harrison M."/>
            <person name="Strong C."/>
            <person name="Farmer C."/>
            <person name="Delahaunty K."/>
            <person name="Markovic C."/>
            <person name="Hall O."/>
            <person name="Minx P."/>
            <person name="Tomlinson C."/>
            <person name="Mitreva M."/>
            <person name="Nelson J."/>
            <person name="Hou S."/>
            <person name="Wollam A."/>
            <person name="Pepin K.H."/>
            <person name="Johnson M."/>
            <person name="Bhonagiri V."/>
            <person name="Nash W.E."/>
            <person name="Warren W."/>
            <person name="Chinwalla A."/>
            <person name="Mardis E.R."/>
            <person name="Wilson R.K."/>
        </authorList>
    </citation>
    <scope>NUCLEOTIDE SEQUENCE [LARGE SCALE GENOMIC DNA]</scope>
    <source>
        <strain evidence="1 2">F0302</strain>
    </source>
</reference>
<feature type="non-terminal residue" evidence="1">
    <location>
        <position position="1"/>
    </location>
</feature>
<evidence type="ECO:0000313" key="1">
    <source>
        <dbReference type="EMBL" id="EFB31863.1"/>
    </source>
</evidence>
<name>D1QRK6_9BACT</name>
<dbReference type="Proteomes" id="UP000004079">
    <property type="component" value="Unassembled WGS sequence"/>
</dbReference>
<comment type="caution">
    <text evidence="1">The sequence shown here is derived from an EMBL/GenBank/DDBJ whole genome shotgun (WGS) entry which is preliminary data.</text>
</comment>
<organism evidence="1 2">
    <name type="scientific">Segatella oris F0302</name>
    <dbReference type="NCBI Taxonomy" id="649760"/>
    <lineage>
        <taxon>Bacteria</taxon>
        <taxon>Pseudomonadati</taxon>
        <taxon>Bacteroidota</taxon>
        <taxon>Bacteroidia</taxon>
        <taxon>Bacteroidales</taxon>
        <taxon>Prevotellaceae</taxon>
        <taxon>Segatella</taxon>
    </lineage>
</organism>